<dbReference type="KEGG" id="mmio:HLA92_02075"/>
<feature type="binding site" evidence="11">
    <location>
        <position position="148"/>
    </location>
    <ligand>
        <name>Zn(2+)</name>
        <dbReference type="ChEBI" id="CHEBI:29105"/>
    </ligand>
</feature>
<reference evidence="16 17" key="1">
    <citation type="submission" date="2020-05" db="EMBL/GenBank/DDBJ databases">
        <title>Novel Mycoplasma species detected in Mirounga angustirostris (northern elephant seal) from the USA.</title>
        <authorList>
            <person name="Volokhov D.V."/>
        </authorList>
    </citation>
    <scope>NUCLEOTIDE SEQUENCE [LARGE SCALE GENOMIC DNA]</scope>
    <source>
        <strain evidence="16 17">Mirounga ES2806-NAS</strain>
    </source>
</reference>
<evidence type="ECO:0000256" key="9">
    <source>
        <dbReference type="ARBA" id="ARBA00022840"/>
    </source>
</evidence>
<dbReference type="Proteomes" id="UP000502118">
    <property type="component" value="Chromosome"/>
</dbReference>
<dbReference type="PIRSF" id="PIRSF035805">
    <property type="entry name" value="TK_cell"/>
    <property type="match status" value="1"/>
</dbReference>
<name>A0A6M4JGS2_9MOLU</name>
<dbReference type="EC" id="2.7.1.21" evidence="2 11"/>
<dbReference type="EMBL" id="CP053097">
    <property type="protein sequence ID" value="QJR44212.1"/>
    <property type="molecule type" value="Genomic_DNA"/>
</dbReference>
<comment type="subunit">
    <text evidence="11">Homotetramer.</text>
</comment>
<evidence type="ECO:0000256" key="7">
    <source>
        <dbReference type="ARBA" id="ARBA00022777"/>
    </source>
</evidence>
<keyword evidence="4 11" id="KW-0808">Transferase</keyword>
<dbReference type="GO" id="GO:0005829">
    <property type="term" value="C:cytosol"/>
    <property type="evidence" value="ECO:0007669"/>
    <property type="project" value="TreeGrafter"/>
</dbReference>
<dbReference type="RefSeq" id="WP_171113065.1">
    <property type="nucleotide sequence ID" value="NZ_CP053097.1"/>
</dbReference>
<dbReference type="NCBIfam" id="NF003296">
    <property type="entry name" value="PRK04296.1-1"/>
    <property type="match status" value="1"/>
</dbReference>
<evidence type="ECO:0000256" key="11">
    <source>
        <dbReference type="HAMAP-Rule" id="MF_00124"/>
    </source>
</evidence>
<evidence type="ECO:0000256" key="13">
    <source>
        <dbReference type="PIRSR" id="PIRSR035805-2"/>
    </source>
</evidence>
<organism evidence="16 17">
    <name type="scientific">Mycoplasma miroungirhinis</name>
    <dbReference type="NCBI Taxonomy" id="754516"/>
    <lineage>
        <taxon>Bacteria</taxon>
        <taxon>Bacillati</taxon>
        <taxon>Mycoplasmatota</taxon>
        <taxon>Mollicutes</taxon>
        <taxon>Mycoplasmataceae</taxon>
        <taxon>Mycoplasma</taxon>
    </lineage>
</organism>
<feature type="binding site" evidence="11">
    <location>
        <position position="145"/>
    </location>
    <ligand>
        <name>Zn(2+)</name>
        <dbReference type="ChEBI" id="CHEBI:29105"/>
    </ligand>
</feature>
<dbReference type="GO" id="GO:0071897">
    <property type="term" value="P:DNA biosynthetic process"/>
    <property type="evidence" value="ECO:0007669"/>
    <property type="project" value="UniProtKB-KW"/>
</dbReference>
<dbReference type="PANTHER" id="PTHR11441">
    <property type="entry name" value="THYMIDINE KINASE"/>
    <property type="match status" value="1"/>
</dbReference>
<feature type="binding site" evidence="13">
    <location>
        <position position="173"/>
    </location>
    <ligand>
        <name>substrate</name>
    </ligand>
</feature>
<evidence type="ECO:0000256" key="12">
    <source>
        <dbReference type="PIRSR" id="PIRSR035805-1"/>
    </source>
</evidence>
<comment type="catalytic activity">
    <reaction evidence="10 11 14">
        <text>thymidine + ATP = dTMP + ADP + H(+)</text>
        <dbReference type="Rhea" id="RHEA:19129"/>
        <dbReference type="ChEBI" id="CHEBI:15378"/>
        <dbReference type="ChEBI" id="CHEBI:17748"/>
        <dbReference type="ChEBI" id="CHEBI:30616"/>
        <dbReference type="ChEBI" id="CHEBI:63528"/>
        <dbReference type="ChEBI" id="CHEBI:456216"/>
        <dbReference type="EC" id="2.7.1.21"/>
    </reaction>
</comment>
<gene>
    <name evidence="11" type="primary">tdk</name>
    <name evidence="16" type="ORF">HLA92_02075</name>
</gene>
<evidence type="ECO:0000256" key="14">
    <source>
        <dbReference type="RuleBase" id="RU000544"/>
    </source>
</evidence>
<sequence>MYNKFSNGMIEVITGPMFSGKSEELLRRIRILEYAKYKILVIKPAFDTRFSSSKIVSRAGTEHHTIVLKDINEIYSLIDDKINAIAIDEANFFSNDIVNIVDDLANKGYLIIVSGLDQDYLRQPFENIAQILSLAERVTKLNAICVVCHNLASCSYRKTQDNSVLLLDNTSNYEARCRKCHIKGMKERI</sequence>
<evidence type="ECO:0000256" key="5">
    <source>
        <dbReference type="ARBA" id="ARBA00022723"/>
    </source>
</evidence>
<dbReference type="InterPro" id="IPR027417">
    <property type="entry name" value="P-loop_NTPase"/>
</dbReference>
<evidence type="ECO:0000256" key="10">
    <source>
        <dbReference type="ARBA" id="ARBA00048254"/>
    </source>
</evidence>
<keyword evidence="9 11" id="KW-0067">ATP-binding</keyword>
<feature type="binding site" evidence="11">
    <location>
        <position position="180"/>
    </location>
    <ligand>
        <name>Zn(2+)</name>
        <dbReference type="ChEBI" id="CHEBI:29105"/>
    </ligand>
</feature>
<dbReference type="Pfam" id="PF00265">
    <property type="entry name" value="TK"/>
    <property type="match status" value="1"/>
</dbReference>
<dbReference type="HAMAP" id="MF_00124">
    <property type="entry name" value="Thymidine_kinase"/>
    <property type="match status" value="1"/>
</dbReference>
<evidence type="ECO:0000256" key="8">
    <source>
        <dbReference type="ARBA" id="ARBA00022833"/>
    </source>
</evidence>
<dbReference type="Gene3D" id="3.30.60.20">
    <property type="match status" value="1"/>
</dbReference>
<dbReference type="FunFam" id="3.40.50.300:FF:000948">
    <property type="entry name" value="Thymidine kinase"/>
    <property type="match status" value="1"/>
</dbReference>
<dbReference type="AlphaFoldDB" id="A0A6M4JGS2"/>
<proteinExistence type="inferred from homology"/>
<feature type="binding site" evidence="11">
    <location>
        <begin position="15"/>
        <end position="22"/>
    </location>
    <ligand>
        <name>ATP</name>
        <dbReference type="ChEBI" id="CHEBI:30616"/>
    </ligand>
</feature>
<dbReference type="SUPFAM" id="SSF52540">
    <property type="entry name" value="P-loop containing nucleoside triphosphate hydrolases"/>
    <property type="match status" value="1"/>
</dbReference>
<dbReference type="GO" id="GO:0005524">
    <property type="term" value="F:ATP binding"/>
    <property type="evidence" value="ECO:0007669"/>
    <property type="project" value="UniProtKB-UniRule"/>
</dbReference>
<accession>A0A6M4JGS2</accession>
<keyword evidence="5 11" id="KW-0479">Metal-binding</keyword>
<feature type="binding site" evidence="11">
    <location>
        <position position="177"/>
    </location>
    <ligand>
        <name>Zn(2+)</name>
        <dbReference type="ChEBI" id="CHEBI:29105"/>
    </ligand>
</feature>
<evidence type="ECO:0000256" key="1">
    <source>
        <dbReference type="ARBA" id="ARBA00007587"/>
    </source>
</evidence>
<feature type="active site" description="Proton acceptor" evidence="11 12">
    <location>
        <position position="89"/>
    </location>
</feature>
<comment type="similarity">
    <text evidence="1 11 15">Belongs to the thymidine kinase family.</text>
</comment>
<dbReference type="InterPro" id="IPR001267">
    <property type="entry name" value="Thymidine_kinase"/>
</dbReference>
<evidence type="ECO:0000256" key="3">
    <source>
        <dbReference type="ARBA" id="ARBA00022634"/>
    </source>
</evidence>
<evidence type="ECO:0000256" key="4">
    <source>
        <dbReference type="ARBA" id="ARBA00022679"/>
    </source>
</evidence>
<evidence type="ECO:0000256" key="2">
    <source>
        <dbReference type="ARBA" id="ARBA00012118"/>
    </source>
</evidence>
<keyword evidence="6 11" id="KW-0547">Nucleotide-binding</keyword>
<keyword evidence="11" id="KW-0963">Cytoplasm</keyword>
<evidence type="ECO:0000256" key="15">
    <source>
        <dbReference type="RuleBase" id="RU004165"/>
    </source>
</evidence>
<keyword evidence="7 11" id="KW-0418">Kinase</keyword>
<feature type="binding site" evidence="11">
    <location>
        <begin position="88"/>
        <end position="91"/>
    </location>
    <ligand>
        <name>ATP</name>
        <dbReference type="ChEBI" id="CHEBI:30616"/>
    </ligand>
</feature>
<evidence type="ECO:0000313" key="16">
    <source>
        <dbReference type="EMBL" id="QJR44212.1"/>
    </source>
</evidence>
<protein>
    <recommendedName>
        <fullName evidence="2 11">Thymidine kinase</fullName>
        <ecNumber evidence="2 11">2.7.1.21</ecNumber>
    </recommendedName>
</protein>
<dbReference type="GO" id="GO:0046104">
    <property type="term" value="P:thymidine metabolic process"/>
    <property type="evidence" value="ECO:0007669"/>
    <property type="project" value="TreeGrafter"/>
</dbReference>
<dbReference type="Gene3D" id="3.40.50.300">
    <property type="entry name" value="P-loop containing nucleotide triphosphate hydrolases"/>
    <property type="match status" value="1"/>
</dbReference>
<keyword evidence="3 11" id="KW-0237">DNA synthesis</keyword>
<dbReference type="GO" id="GO:0004797">
    <property type="term" value="F:thymidine kinase activity"/>
    <property type="evidence" value="ECO:0007669"/>
    <property type="project" value="UniProtKB-UniRule"/>
</dbReference>
<comment type="subcellular location">
    <subcellularLocation>
        <location evidence="11">Cytoplasm</location>
    </subcellularLocation>
</comment>
<keyword evidence="8 11" id="KW-0862">Zinc</keyword>
<dbReference type="GO" id="GO:0008270">
    <property type="term" value="F:zinc ion binding"/>
    <property type="evidence" value="ECO:0007669"/>
    <property type="project" value="UniProtKB-UniRule"/>
</dbReference>
<evidence type="ECO:0000256" key="6">
    <source>
        <dbReference type="ARBA" id="ARBA00022741"/>
    </source>
</evidence>
<evidence type="ECO:0000313" key="17">
    <source>
        <dbReference type="Proteomes" id="UP000502118"/>
    </source>
</evidence>
<dbReference type="SUPFAM" id="SSF57716">
    <property type="entry name" value="Glucocorticoid receptor-like (DNA-binding domain)"/>
    <property type="match status" value="1"/>
</dbReference>
<keyword evidence="17" id="KW-1185">Reference proteome</keyword>
<dbReference type="PANTHER" id="PTHR11441:SF0">
    <property type="entry name" value="THYMIDINE KINASE, CYTOSOLIC"/>
    <property type="match status" value="1"/>
</dbReference>